<dbReference type="Proteomes" id="UP000789901">
    <property type="component" value="Unassembled WGS sequence"/>
</dbReference>
<protein>
    <submittedName>
        <fullName evidence="1">41353_t:CDS:1</fullName>
    </submittedName>
</protein>
<name>A0ABN7VC97_GIGMA</name>
<accession>A0ABN7VC97</accession>
<keyword evidence="2" id="KW-1185">Reference proteome</keyword>
<proteinExistence type="predicted"/>
<feature type="non-terminal residue" evidence="1">
    <location>
        <position position="1"/>
    </location>
</feature>
<sequence>LKEQEEETVKNKKKVKITYDQVIIENQQSIQNVLEMTDIQKNDQNSKNSLLPPESKMILVLQLETNTQLNEEILSQTIITTLDKIGKVKEVEVNNK</sequence>
<dbReference type="EMBL" id="CAJVQB010012489">
    <property type="protein sequence ID" value="CAG8755871.1"/>
    <property type="molecule type" value="Genomic_DNA"/>
</dbReference>
<evidence type="ECO:0000313" key="1">
    <source>
        <dbReference type="EMBL" id="CAG8755871.1"/>
    </source>
</evidence>
<comment type="caution">
    <text evidence="1">The sequence shown here is derived from an EMBL/GenBank/DDBJ whole genome shotgun (WGS) entry which is preliminary data.</text>
</comment>
<reference evidence="1 2" key="1">
    <citation type="submission" date="2021-06" db="EMBL/GenBank/DDBJ databases">
        <authorList>
            <person name="Kallberg Y."/>
            <person name="Tangrot J."/>
            <person name="Rosling A."/>
        </authorList>
    </citation>
    <scope>NUCLEOTIDE SEQUENCE [LARGE SCALE GENOMIC DNA]</scope>
    <source>
        <strain evidence="1 2">120-4 pot B 10/14</strain>
    </source>
</reference>
<organism evidence="1 2">
    <name type="scientific">Gigaspora margarita</name>
    <dbReference type="NCBI Taxonomy" id="4874"/>
    <lineage>
        <taxon>Eukaryota</taxon>
        <taxon>Fungi</taxon>
        <taxon>Fungi incertae sedis</taxon>
        <taxon>Mucoromycota</taxon>
        <taxon>Glomeromycotina</taxon>
        <taxon>Glomeromycetes</taxon>
        <taxon>Diversisporales</taxon>
        <taxon>Gigasporaceae</taxon>
        <taxon>Gigaspora</taxon>
    </lineage>
</organism>
<gene>
    <name evidence="1" type="ORF">GMARGA_LOCUS16901</name>
</gene>
<evidence type="ECO:0000313" key="2">
    <source>
        <dbReference type="Proteomes" id="UP000789901"/>
    </source>
</evidence>